<reference evidence="4 5" key="2">
    <citation type="journal article" date="2021" name="Int. J. Syst. Evol. Microbiol.">
        <title>Isolation and Polyphasic Characterization of Desulfuromonas versatilis sp. Nov., an Electrogenic Bacteria Capable of Versatile Metabolism Isolated from a Graphene Oxide-Reducing Enrichment Culture.</title>
        <authorList>
            <person name="Xie L."/>
            <person name="Yoshida N."/>
            <person name="Ishii S."/>
            <person name="Meng L."/>
        </authorList>
    </citation>
    <scope>NUCLEOTIDE SEQUENCE [LARGE SCALE GENOMIC DNA]</scope>
    <source>
        <strain evidence="4 5">NIT-T3</strain>
    </source>
</reference>
<dbReference type="InterPro" id="IPR036280">
    <property type="entry name" value="Multihaem_cyt_sf"/>
</dbReference>
<keyword evidence="1 2" id="KW-0732">Signal</keyword>
<dbReference type="InterPro" id="IPR051829">
    <property type="entry name" value="Multiheme_Cytochr_ET"/>
</dbReference>
<sequence>MGRLFLALLVLCWLYSTFGTVSADEWPGHDFSGQCDRCHATGGPGDVAANRFIAPIEHLCAGCHQPFAGFSHPLDIPLSNRISSLDGGANAETLTCTTCHDPHQPPTSENPFLLRGAERGRGFCLQCHQAPAGEGASHAGVGLLAHPGGRLDTAVSPASTLPDDASLECIGCHLGSIGTLATFQLADPLDAGAGHGNGAHPIGLDYALAAEADRSLRPASLLPAQIQFPDGKLGCVTCHNPYSTLPAMLTMSNSGSALCLACHLK</sequence>
<feature type="domain" description="Doubled CXXCH motif" evidence="3">
    <location>
        <begin position="234"/>
        <end position="263"/>
    </location>
</feature>
<dbReference type="SUPFAM" id="SSF48695">
    <property type="entry name" value="Multiheme cytochromes"/>
    <property type="match status" value="1"/>
</dbReference>
<dbReference type="Gene3D" id="1.10.1130.10">
    <property type="entry name" value="Flavocytochrome C3, Chain A"/>
    <property type="match status" value="1"/>
</dbReference>
<evidence type="ECO:0000313" key="4">
    <source>
        <dbReference type="EMBL" id="BCR04958.1"/>
    </source>
</evidence>
<organism evidence="4 5">
    <name type="scientific">Desulfuromonas versatilis</name>
    <dbReference type="NCBI Taxonomy" id="2802975"/>
    <lineage>
        <taxon>Bacteria</taxon>
        <taxon>Pseudomonadati</taxon>
        <taxon>Thermodesulfobacteriota</taxon>
        <taxon>Desulfuromonadia</taxon>
        <taxon>Desulfuromonadales</taxon>
        <taxon>Desulfuromonadaceae</taxon>
        <taxon>Desulfuromonas</taxon>
    </lineage>
</organism>
<dbReference type="EMBL" id="AP024355">
    <property type="protein sequence ID" value="BCR04958.1"/>
    <property type="molecule type" value="Genomic_DNA"/>
</dbReference>
<dbReference type="NCBIfam" id="TIGR01905">
    <property type="entry name" value="paired_CXXCH_1"/>
    <property type="match status" value="1"/>
</dbReference>
<name>A0ABM8HWK9_9BACT</name>
<accession>A0ABM8HWK9</accession>
<dbReference type="Pfam" id="PF09699">
    <property type="entry name" value="Paired_CXXCH_1"/>
    <property type="match status" value="2"/>
</dbReference>
<proteinExistence type="predicted"/>
<gene>
    <name evidence="4" type="ORF">DESUT3_20270</name>
</gene>
<reference evidence="4 5" key="1">
    <citation type="journal article" date="2016" name="C (Basel)">
        <title>Selective Growth of and Electricity Production by Marine Exoelectrogenic Bacteria in Self-Aggregated Hydrogel of Microbially Reduced Graphene Oxide.</title>
        <authorList>
            <person name="Yoshida N."/>
            <person name="Goto Y."/>
            <person name="Miyata Y."/>
        </authorList>
    </citation>
    <scope>NUCLEOTIDE SEQUENCE [LARGE SCALE GENOMIC DNA]</scope>
    <source>
        <strain evidence="4 5">NIT-T3</strain>
    </source>
</reference>
<feature type="chain" id="PRO_5045980116" evidence="2">
    <location>
        <begin position="24"/>
        <end position="265"/>
    </location>
</feature>
<evidence type="ECO:0000256" key="2">
    <source>
        <dbReference type="SAM" id="SignalP"/>
    </source>
</evidence>
<keyword evidence="5" id="KW-1185">Reference proteome</keyword>
<feature type="signal peptide" evidence="2">
    <location>
        <begin position="1"/>
        <end position="23"/>
    </location>
</feature>
<evidence type="ECO:0000256" key="1">
    <source>
        <dbReference type="ARBA" id="ARBA00022729"/>
    </source>
</evidence>
<evidence type="ECO:0000313" key="5">
    <source>
        <dbReference type="Proteomes" id="UP001319827"/>
    </source>
</evidence>
<dbReference type="PANTHER" id="PTHR35038">
    <property type="entry name" value="DISSIMILATORY SULFITE REDUCTASE SIRA"/>
    <property type="match status" value="1"/>
</dbReference>
<dbReference type="InterPro" id="IPR010177">
    <property type="entry name" value="Paired_CXXCH_1"/>
</dbReference>
<feature type="domain" description="Doubled CXXCH motif" evidence="3">
    <location>
        <begin position="95"/>
        <end position="130"/>
    </location>
</feature>
<evidence type="ECO:0000259" key="3">
    <source>
        <dbReference type="Pfam" id="PF09699"/>
    </source>
</evidence>
<dbReference type="Proteomes" id="UP001319827">
    <property type="component" value="Chromosome"/>
</dbReference>
<protein>
    <submittedName>
        <fullName evidence="4">C-type cytochrome</fullName>
    </submittedName>
</protein>
<dbReference type="RefSeq" id="WP_221252395.1">
    <property type="nucleotide sequence ID" value="NZ_AP024355.1"/>
</dbReference>